<evidence type="ECO:0000313" key="4">
    <source>
        <dbReference type="EMBL" id="PLT91078.1"/>
    </source>
</evidence>
<keyword evidence="5" id="KW-1185">Reference proteome</keyword>
<evidence type="ECO:0000259" key="3">
    <source>
        <dbReference type="Pfam" id="PF00501"/>
    </source>
</evidence>
<sequence length="709" mass="76258">MNPNIKGIRWARTQLRDESDLGIGNFLWKALEVYPDDMRSIICDRPFETALGKMGPDLTLGDWGRLADSYARRYVSVGVGAGDPIAVYCDQGPTYLLHFLALTRLGAIPAFVNGRMDPGAAARYMNFVGAAGVFTDEARRVQLQRDTDIRFGFIAVDSDLRAEKQGSIEPHRHHPTDTCLITHSSGTTGIPKAVQLRHSDFFHPIGQSLETHRDPATRRAICALPASHNSAISGAAIAMMNGEELMLMSDLGGRAVLEAIELHRQTSIVAFPQTYVDLLASEPERYDLTSMALWINLGDAAHGRHIRRLTSFGRHWTGQAWADGSRFIDGLGSSEMGSMLFSMTHSPNTCTPRCIGKPRPWVEAVILDKDARILADETPGMLAVKSPGLFAGYWNNTLLTGRSHRNGYFLTGDVAYRDRLGDFHHLDRVSDAIMANDGVIYTLLYEEAIMDAVDAVTDCCVVAIEIGPGDFAITCLAVSAEGGRADLLGAEIDGALASRGLRSLTKLQIITPQEMPVGVTGKVLKAQLKQSLRAEFTGERSAGAGQNTAAAVAEVSDSNGTQAGQHSVLIRGVWHGGYSGTGLIEMGNMSCPVSTPAAAGGIVEGVSPSTMLVGAASGCYLLTLAAVLQGHRINAASIKLETDAVFCGPDAPQLQTIVHRPTVIVPSSEAMRLPDIHRCFELAKVNCVATKTMRKVSFEVKGTAAVETF</sequence>
<dbReference type="InterPro" id="IPR015946">
    <property type="entry name" value="KH_dom-like_a/b"/>
</dbReference>
<dbReference type="InterPro" id="IPR000873">
    <property type="entry name" value="AMP-dep_synth/lig_dom"/>
</dbReference>
<keyword evidence="2" id="KW-0436">Ligase</keyword>
<accession>A0ABX4TAC5</accession>
<evidence type="ECO:0000313" key="5">
    <source>
        <dbReference type="Proteomes" id="UP001190825"/>
    </source>
</evidence>
<dbReference type="Gene3D" id="3.30.300.20">
    <property type="match status" value="1"/>
</dbReference>
<dbReference type="Pfam" id="PF02566">
    <property type="entry name" value="OsmC"/>
    <property type="match status" value="1"/>
</dbReference>
<name>A0ABX4TAC5_9HYPH</name>
<dbReference type="RefSeq" id="WP_102030049.1">
    <property type="nucleotide sequence ID" value="NZ_CP149880.1"/>
</dbReference>
<feature type="domain" description="AMP-dependent synthetase/ligase" evidence="3">
    <location>
        <begin position="54"/>
        <end position="394"/>
    </location>
</feature>
<comment type="caution">
    <text evidence="4">The sequence shown here is derived from an EMBL/GenBank/DDBJ whole genome shotgun (WGS) entry which is preliminary data.</text>
</comment>
<dbReference type="InterPro" id="IPR003718">
    <property type="entry name" value="OsmC/Ohr_fam"/>
</dbReference>
<gene>
    <name evidence="4" type="ORF">BMJ33_35840</name>
</gene>
<organism evidence="4 5">
    <name type="scientific">Sinorhizobium medicae</name>
    <dbReference type="NCBI Taxonomy" id="110321"/>
    <lineage>
        <taxon>Bacteria</taxon>
        <taxon>Pseudomonadati</taxon>
        <taxon>Pseudomonadota</taxon>
        <taxon>Alphaproteobacteria</taxon>
        <taxon>Hyphomicrobiales</taxon>
        <taxon>Rhizobiaceae</taxon>
        <taxon>Sinorhizobium/Ensifer group</taxon>
        <taxon>Sinorhizobium</taxon>
    </lineage>
</organism>
<dbReference type="PANTHER" id="PTHR43201">
    <property type="entry name" value="ACYL-COA SYNTHETASE"/>
    <property type="match status" value="1"/>
</dbReference>
<reference evidence="4 5" key="1">
    <citation type="journal article" date="2018" name="FEMS Microbiol. Ecol.">
        <title>Co-invading symbiotic mutualists of Medicago polymorpha retain high ancestral diversity and contain diverse accessory genomes.</title>
        <authorList>
            <person name="Porter S.S."/>
            <person name="Faber-Hammond J.J."/>
            <person name="Friesen M.L."/>
        </authorList>
    </citation>
    <scope>NUCLEOTIDE SEQUENCE [LARGE SCALE GENOMIC DNA]</scope>
    <source>
        <strain evidence="4 5">Str16</strain>
    </source>
</reference>
<dbReference type="PANTHER" id="PTHR43201:SF5">
    <property type="entry name" value="MEDIUM-CHAIN ACYL-COA LIGASE ACSF2, MITOCHONDRIAL"/>
    <property type="match status" value="1"/>
</dbReference>
<dbReference type="SUPFAM" id="SSF56801">
    <property type="entry name" value="Acetyl-CoA synthetase-like"/>
    <property type="match status" value="1"/>
</dbReference>
<dbReference type="InterPro" id="IPR036102">
    <property type="entry name" value="OsmC/Ohrsf"/>
</dbReference>
<dbReference type="PROSITE" id="PS00455">
    <property type="entry name" value="AMP_BINDING"/>
    <property type="match status" value="1"/>
</dbReference>
<dbReference type="Gene3D" id="3.40.50.12780">
    <property type="entry name" value="N-terminal domain of ligase-like"/>
    <property type="match status" value="1"/>
</dbReference>
<dbReference type="CDD" id="cd04433">
    <property type="entry name" value="AFD_class_I"/>
    <property type="match status" value="1"/>
</dbReference>
<evidence type="ECO:0000256" key="1">
    <source>
        <dbReference type="ARBA" id="ARBA00006432"/>
    </source>
</evidence>
<proteinExistence type="inferred from homology"/>
<dbReference type="Pfam" id="PF00501">
    <property type="entry name" value="AMP-binding"/>
    <property type="match status" value="1"/>
</dbReference>
<protein>
    <recommendedName>
        <fullName evidence="3">AMP-dependent synthetase/ligase domain-containing protein</fullName>
    </recommendedName>
</protein>
<dbReference type="SUPFAM" id="SSF82784">
    <property type="entry name" value="OsmC-like"/>
    <property type="match status" value="1"/>
</dbReference>
<dbReference type="EMBL" id="NBUC01000191">
    <property type="protein sequence ID" value="PLT91078.1"/>
    <property type="molecule type" value="Genomic_DNA"/>
</dbReference>
<dbReference type="Proteomes" id="UP001190825">
    <property type="component" value="Unassembled WGS sequence"/>
</dbReference>
<comment type="similarity">
    <text evidence="1">Belongs to the ATP-dependent AMP-binding enzyme family.</text>
</comment>
<dbReference type="InterPro" id="IPR020845">
    <property type="entry name" value="AMP-binding_CS"/>
</dbReference>
<evidence type="ECO:0000256" key="2">
    <source>
        <dbReference type="ARBA" id="ARBA00022598"/>
    </source>
</evidence>
<dbReference type="InterPro" id="IPR042099">
    <property type="entry name" value="ANL_N_sf"/>
</dbReference>